<evidence type="ECO:0000313" key="3">
    <source>
        <dbReference type="Proteomes" id="UP000515154"/>
    </source>
</evidence>
<name>A0A6P7STZ1_9MOLL</name>
<gene>
    <name evidence="4" type="primary">LOC115216329</name>
</gene>
<feature type="chain" id="PRO_5028446926" evidence="1">
    <location>
        <begin position="26"/>
        <end position="173"/>
    </location>
</feature>
<protein>
    <submittedName>
        <fullName evidence="4">WSC domain-containing protein ARB_07867-like</fullName>
    </submittedName>
</protein>
<reference evidence="4" key="1">
    <citation type="submission" date="2025-08" db="UniProtKB">
        <authorList>
            <consortium name="RefSeq"/>
        </authorList>
    </citation>
    <scope>IDENTIFICATION</scope>
</reference>
<dbReference type="Pfam" id="PF01822">
    <property type="entry name" value="WSC"/>
    <property type="match status" value="1"/>
</dbReference>
<feature type="domain" description="WSC" evidence="2">
    <location>
        <begin position="26"/>
        <end position="116"/>
    </location>
</feature>
<evidence type="ECO:0000259" key="2">
    <source>
        <dbReference type="PROSITE" id="PS51212"/>
    </source>
</evidence>
<dbReference type="InterPro" id="IPR002889">
    <property type="entry name" value="WSC_carb-bd"/>
</dbReference>
<dbReference type="PROSITE" id="PS51212">
    <property type="entry name" value="WSC"/>
    <property type="match status" value="1"/>
</dbReference>
<keyword evidence="3" id="KW-1185">Reference proteome</keyword>
<evidence type="ECO:0000313" key="4">
    <source>
        <dbReference type="RefSeq" id="XP_029641411.1"/>
    </source>
</evidence>
<dbReference type="RefSeq" id="XP_029641411.1">
    <property type="nucleotide sequence ID" value="XM_029785551.2"/>
</dbReference>
<sequence>MKSYQWSVFLVVIITLDCIPAIVSPNSWYQGCYSVKEISSSLSEWLSGNWNLLDCTQKCFLQGYTLAGMSNSSKCLCTNSTINLSEEQLSACDESCSVGLDFKCGGFSHDQAFVSLYESLGPYITNSSLIVVADHIVINRPVTLDTFAQLGKVYNSTDDETAEPTGIVTFSGV</sequence>
<dbReference type="Proteomes" id="UP000515154">
    <property type="component" value="Linkage group LG10"/>
</dbReference>
<feature type="signal peptide" evidence="1">
    <location>
        <begin position="1"/>
        <end position="25"/>
    </location>
</feature>
<accession>A0A6P7STZ1</accession>
<dbReference type="KEGG" id="osn:115216329"/>
<evidence type="ECO:0000256" key="1">
    <source>
        <dbReference type="SAM" id="SignalP"/>
    </source>
</evidence>
<keyword evidence="1" id="KW-0732">Signal</keyword>
<organism evidence="3 4">
    <name type="scientific">Octopus sinensis</name>
    <name type="common">East Asian common octopus</name>
    <dbReference type="NCBI Taxonomy" id="2607531"/>
    <lineage>
        <taxon>Eukaryota</taxon>
        <taxon>Metazoa</taxon>
        <taxon>Spiralia</taxon>
        <taxon>Lophotrochozoa</taxon>
        <taxon>Mollusca</taxon>
        <taxon>Cephalopoda</taxon>
        <taxon>Coleoidea</taxon>
        <taxon>Octopodiformes</taxon>
        <taxon>Octopoda</taxon>
        <taxon>Incirrata</taxon>
        <taxon>Octopodidae</taxon>
        <taxon>Octopus</taxon>
    </lineage>
</organism>
<proteinExistence type="predicted"/>
<dbReference type="AlphaFoldDB" id="A0A6P7STZ1"/>